<dbReference type="RefSeq" id="XP_009055047.1">
    <property type="nucleotide sequence ID" value="XM_009056799.1"/>
</dbReference>
<feature type="transmembrane region" description="Helical" evidence="7">
    <location>
        <begin position="327"/>
        <end position="349"/>
    </location>
</feature>
<dbReference type="PANTHER" id="PTHR11920">
    <property type="entry name" value="GUANYLYL CYCLASE"/>
    <property type="match status" value="1"/>
</dbReference>
<dbReference type="CTD" id="20231633"/>
<keyword evidence="4 7" id="KW-1133">Transmembrane helix</keyword>
<evidence type="ECO:0000259" key="8">
    <source>
        <dbReference type="PROSITE" id="PS50125"/>
    </source>
</evidence>
<dbReference type="Gene3D" id="3.30.70.1230">
    <property type="entry name" value="Nucleotide cyclase"/>
    <property type="match status" value="1"/>
</dbReference>
<evidence type="ECO:0000256" key="5">
    <source>
        <dbReference type="ARBA" id="ARBA00023136"/>
    </source>
</evidence>
<dbReference type="GO" id="GO:0000166">
    <property type="term" value="F:nucleotide binding"/>
    <property type="evidence" value="ECO:0007669"/>
    <property type="project" value="UniProtKB-KW"/>
</dbReference>
<evidence type="ECO:0000313" key="9">
    <source>
        <dbReference type="EMBL" id="ESO94200.1"/>
    </source>
</evidence>
<dbReference type="FunFam" id="3.30.70.1230:FF:000030">
    <property type="entry name" value="Si:ch211-215j19.12"/>
    <property type="match status" value="1"/>
</dbReference>
<dbReference type="InterPro" id="IPR050401">
    <property type="entry name" value="Cyclic_nucleotide_synthase"/>
</dbReference>
<evidence type="ECO:0000256" key="7">
    <source>
        <dbReference type="SAM" id="Phobius"/>
    </source>
</evidence>
<dbReference type="GO" id="GO:0001653">
    <property type="term" value="F:peptide receptor activity"/>
    <property type="evidence" value="ECO:0007669"/>
    <property type="project" value="TreeGrafter"/>
</dbReference>
<dbReference type="GO" id="GO:0004016">
    <property type="term" value="F:adenylate cyclase activity"/>
    <property type="evidence" value="ECO:0007669"/>
    <property type="project" value="TreeGrafter"/>
</dbReference>
<dbReference type="EMBL" id="KB201847">
    <property type="protein sequence ID" value="ESO94200.1"/>
    <property type="molecule type" value="Genomic_DNA"/>
</dbReference>
<dbReference type="SUPFAM" id="SSF55073">
    <property type="entry name" value="Nucleotide cyclase"/>
    <property type="match status" value="1"/>
</dbReference>
<evidence type="ECO:0000313" key="10">
    <source>
        <dbReference type="Proteomes" id="UP000030746"/>
    </source>
</evidence>
<dbReference type="Pfam" id="PF08376">
    <property type="entry name" value="NIT"/>
    <property type="match status" value="1"/>
</dbReference>
<dbReference type="InterPro" id="IPR029787">
    <property type="entry name" value="Nucleotide_cyclase"/>
</dbReference>
<comment type="subcellular location">
    <subcellularLocation>
        <location evidence="1">Membrane</location>
    </subcellularLocation>
</comment>
<keyword evidence="3" id="KW-0547">Nucleotide-binding</keyword>
<dbReference type="SMART" id="SM00044">
    <property type="entry name" value="CYCc"/>
    <property type="match status" value="1"/>
</dbReference>
<reference evidence="9 10" key="1">
    <citation type="journal article" date="2013" name="Nature">
        <title>Insights into bilaterian evolution from three spiralian genomes.</title>
        <authorList>
            <person name="Simakov O."/>
            <person name="Marletaz F."/>
            <person name="Cho S.J."/>
            <person name="Edsinger-Gonzales E."/>
            <person name="Havlak P."/>
            <person name="Hellsten U."/>
            <person name="Kuo D.H."/>
            <person name="Larsson T."/>
            <person name="Lv J."/>
            <person name="Arendt D."/>
            <person name="Savage R."/>
            <person name="Osoegawa K."/>
            <person name="de Jong P."/>
            <person name="Grimwood J."/>
            <person name="Chapman J.A."/>
            <person name="Shapiro H."/>
            <person name="Aerts A."/>
            <person name="Otillar R.P."/>
            <person name="Terry A.Y."/>
            <person name="Boore J.L."/>
            <person name="Grigoriev I.V."/>
            <person name="Lindberg D.R."/>
            <person name="Seaver E.C."/>
            <person name="Weisblat D.A."/>
            <person name="Putnam N.H."/>
            <person name="Rokhsar D.S."/>
        </authorList>
    </citation>
    <scope>NUCLEOTIDE SEQUENCE [LARGE SCALE GENOMIC DNA]</scope>
</reference>
<dbReference type="AlphaFoldDB" id="V4AGA7"/>
<dbReference type="KEGG" id="lgi:LOTGIDRAFT_118588"/>
<gene>
    <name evidence="9" type="ORF">LOTGIDRAFT_118588</name>
</gene>
<evidence type="ECO:0000256" key="2">
    <source>
        <dbReference type="ARBA" id="ARBA00022692"/>
    </source>
</evidence>
<proteinExistence type="predicted"/>
<dbReference type="Pfam" id="PF00211">
    <property type="entry name" value="Guanylate_cyc"/>
    <property type="match status" value="1"/>
</dbReference>
<evidence type="ECO:0000256" key="4">
    <source>
        <dbReference type="ARBA" id="ARBA00022989"/>
    </source>
</evidence>
<keyword evidence="6" id="KW-0456">Lyase</keyword>
<dbReference type="GeneID" id="20231633"/>
<dbReference type="GO" id="GO:0035556">
    <property type="term" value="P:intracellular signal transduction"/>
    <property type="evidence" value="ECO:0007669"/>
    <property type="project" value="InterPro"/>
</dbReference>
<dbReference type="GO" id="GO:0004383">
    <property type="term" value="F:guanylate cyclase activity"/>
    <property type="evidence" value="ECO:0007669"/>
    <property type="project" value="TreeGrafter"/>
</dbReference>
<dbReference type="CDD" id="cd07302">
    <property type="entry name" value="CHD"/>
    <property type="match status" value="1"/>
</dbReference>
<dbReference type="GO" id="GO:0007168">
    <property type="term" value="P:receptor guanylyl cyclase signaling pathway"/>
    <property type="evidence" value="ECO:0007669"/>
    <property type="project" value="TreeGrafter"/>
</dbReference>
<keyword evidence="2 7" id="KW-0812">Transmembrane</keyword>
<feature type="transmembrane region" description="Helical" evidence="7">
    <location>
        <begin position="36"/>
        <end position="56"/>
    </location>
</feature>
<dbReference type="GO" id="GO:0005886">
    <property type="term" value="C:plasma membrane"/>
    <property type="evidence" value="ECO:0007669"/>
    <property type="project" value="TreeGrafter"/>
</dbReference>
<accession>V4AGA7</accession>
<evidence type="ECO:0000256" key="1">
    <source>
        <dbReference type="ARBA" id="ARBA00004370"/>
    </source>
</evidence>
<dbReference type="InterPro" id="IPR013587">
    <property type="entry name" value="Nitrate/nitrite_sensing"/>
</dbReference>
<dbReference type="OrthoDB" id="60033at2759"/>
<protein>
    <recommendedName>
        <fullName evidence="8">Guanylate cyclase domain-containing protein</fullName>
    </recommendedName>
</protein>
<keyword evidence="10" id="KW-1185">Reference proteome</keyword>
<dbReference type="HOGENOM" id="CLU_016632_0_0_1"/>
<dbReference type="OMA" id="AMMSPHQ"/>
<feature type="domain" description="Guanylate cyclase" evidence="8">
    <location>
        <begin position="407"/>
        <end position="536"/>
    </location>
</feature>
<keyword evidence="5 7" id="KW-0472">Membrane</keyword>
<sequence>MTSSYNSAIFSDGSTEYYLKCKQVCGLKFKKKHVQLLGVLLIAMVPISTLVTQNSLTAHKAITSIEQNDVITSNAESGMLMASVIHRLQIERGMSALYIGSNYSESVKSRLEAALINSDTAIESLTPWPLFSKMADLETKSNFILYLQLFREQIWNNTITDVINFYTDINTRMLNVIADKLRMCRVADTGFSFVAYHLFLLSKEETGIERALGSTYFSKGGFNAAEYYEYNKRRIMGESYLTISQQYSDKIREKMTEYRATELSREIQLQRNSIKRNNISKASVIQGEIWFSNITDYLNFQKDVQDDLAEKVVRDITTRTSELKYQFILALVALIVPVSLSPFIIYFIYRLLTKMNDFNDCLKSKSDTERKERKRNQALLYEILPIPVARKLLKADIVDPEHFQSVTVFFSEICEFEDIVANSRPLQIIDMMNCIFRLFDSKLTNYDVYKVETVAQTYMVVSGVPNRNEKHAIEAARFSLDILEAFNTMTVPHLPKTKLDIRIGLNTGPVVAGVVGLKMPRYCLFGDTVNTASRFMTTGLGGCIQISDTTKLRLQNKNDFLIETRGNIDIKGKGLMETHWLRRAPGNTGQSTTPRSRQTFFKFQDDEEGFSVL</sequence>
<name>V4AGA7_LOTGI</name>
<dbReference type="Proteomes" id="UP000030746">
    <property type="component" value="Unassembled WGS sequence"/>
</dbReference>
<dbReference type="InterPro" id="IPR001054">
    <property type="entry name" value="A/G_cyclase"/>
</dbReference>
<dbReference type="PROSITE" id="PS50125">
    <property type="entry name" value="GUANYLATE_CYCLASE_2"/>
    <property type="match status" value="1"/>
</dbReference>
<evidence type="ECO:0000256" key="3">
    <source>
        <dbReference type="ARBA" id="ARBA00022741"/>
    </source>
</evidence>
<organism evidence="9 10">
    <name type="scientific">Lottia gigantea</name>
    <name type="common">Giant owl limpet</name>
    <dbReference type="NCBI Taxonomy" id="225164"/>
    <lineage>
        <taxon>Eukaryota</taxon>
        <taxon>Metazoa</taxon>
        <taxon>Spiralia</taxon>
        <taxon>Lophotrochozoa</taxon>
        <taxon>Mollusca</taxon>
        <taxon>Gastropoda</taxon>
        <taxon>Patellogastropoda</taxon>
        <taxon>Lottioidea</taxon>
        <taxon>Lottiidae</taxon>
        <taxon>Lottia</taxon>
    </lineage>
</organism>
<evidence type="ECO:0000256" key="6">
    <source>
        <dbReference type="ARBA" id="ARBA00023239"/>
    </source>
</evidence>
<dbReference type="PANTHER" id="PTHR11920:SF335">
    <property type="entry name" value="GUANYLATE CYCLASE"/>
    <property type="match status" value="1"/>
</dbReference>